<evidence type="ECO:0000313" key="2">
    <source>
        <dbReference type="Proteomes" id="UP000472241"/>
    </source>
</evidence>
<dbReference type="Ensembl" id="ENSLCNT00005038655.1">
    <property type="protein sequence ID" value="ENSLCNP00005034643.1"/>
    <property type="gene ID" value="ENSLCNG00005022521.1"/>
</dbReference>
<organism evidence="1 2">
    <name type="scientific">Lynx canadensis</name>
    <name type="common">Canada lynx</name>
    <name type="synonym">Felis canadensis</name>
    <dbReference type="NCBI Taxonomy" id="61383"/>
    <lineage>
        <taxon>Eukaryota</taxon>
        <taxon>Metazoa</taxon>
        <taxon>Chordata</taxon>
        <taxon>Craniata</taxon>
        <taxon>Vertebrata</taxon>
        <taxon>Euteleostomi</taxon>
        <taxon>Mammalia</taxon>
        <taxon>Eutheria</taxon>
        <taxon>Laurasiatheria</taxon>
        <taxon>Carnivora</taxon>
        <taxon>Feliformia</taxon>
        <taxon>Felidae</taxon>
        <taxon>Felinae</taxon>
        <taxon>Lynx</taxon>
    </lineage>
</organism>
<protein>
    <submittedName>
        <fullName evidence="1">Uncharacterized protein</fullName>
    </submittedName>
</protein>
<accession>A0A667I5N9</accession>
<reference evidence="1" key="1">
    <citation type="submission" date="2025-08" db="UniProtKB">
        <authorList>
            <consortium name="Ensembl"/>
        </authorList>
    </citation>
    <scope>IDENTIFICATION</scope>
</reference>
<keyword evidence="2" id="KW-1185">Reference proteome</keyword>
<proteinExistence type="predicted"/>
<reference evidence="1" key="2">
    <citation type="submission" date="2025-09" db="UniProtKB">
        <authorList>
            <consortium name="Ensembl"/>
        </authorList>
    </citation>
    <scope>IDENTIFICATION</scope>
</reference>
<dbReference type="AlphaFoldDB" id="A0A667I5N9"/>
<evidence type="ECO:0000313" key="1">
    <source>
        <dbReference type="Ensembl" id="ENSLCNP00005034643.1"/>
    </source>
</evidence>
<dbReference type="Proteomes" id="UP000472241">
    <property type="component" value="Unplaced"/>
</dbReference>
<sequence length="61" mass="6687">VTLTSVCANTGQIDDTQEQHRVISRNLALIQVTLLFVQLMNLLPALNLQSGLLQVGRAKTK</sequence>
<name>A0A667I5N9_LYNCA</name>